<accession>A0A1F6CEJ5</accession>
<dbReference type="GO" id="GO:0006207">
    <property type="term" value="P:'de novo' pyrimidine nucleobase biosynthetic process"/>
    <property type="evidence" value="ECO:0007669"/>
    <property type="project" value="TreeGrafter"/>
</dbReference>
<dbReference type="Proteomes" id="UP000178344">
    <property type="component" value="Unassembled WGS sequence"/>
</dbReference>
<evidence type="ECO:0000313" key="2">
    <source>
        <dbReference type="Proteomes" id="UP000178344"/>
    </source>
</evidence>
<gene>
    <name evidence="1" type="ORF">A2671_00255</name>
</gene>
<sequence length="375" mass="42399">MLKKELNASWQIAALTMPTPSNFHAHLREGSLGRAIARSIMQNMKYLLVMPNLTSPVRTIEDAHEYHASLRQIMMEEGFCGLELLMTLYYTDSLTPSMIEKIARTQKSRHVHAIKYYPPAPHATTGSGHGIPLVPGCDILRAMEECGVPLLGHFETVHDKNNHELPHAEREAYCIKNELPYIRDRHLNLLISVEHATTCEAVDFVKGDTSGNTWLTATPQHLNFTEEDLKIRSWRNLLKCMPIEKTLKDLEALVAFVTSGDERAITGDDDAPHLSNKKWGMPLEKAANGCFLPHSIYLYAKAFQKAGALDERFEKFMCFNGPKRWKLPPPALDEAITIRFDTQDPMIPVRVPEEKDEVLPLGWSNEPDRLTIGPL</sequence>
<dbReference type="SUPFAM" id="SSF51556">
    <property type="entry name" value="Metallo-dependent hydrolases"/>
    <property type="match status" value="1"/>
</dbReference>
<dbReference type="PANTHER" id="PTHR43137">
    <property type="entry name" value="DIHYDROOROTASE"/>
    <property type="match status" value="1"/>
</dbReference>
<proteinExistence type="predicted"/>
<dbReference type="AlphaFoldDB" id="A0A1F6CEJ5"/>
<dbReference type="GO" id="GO:0004151">
    <property type="term" value="F:dihydroorotase activity"/>
    <property type="evidence" value="ECO:0007669"/>
    <property type="project" value="InterPro"/>
</dbReference>
<dbReference type="GO" id="GO:0005737">
    <property type="term" value="C:cytoplasm"/>
    <property type="evidence" value="ECO:0007669"/>
    <property type="project" value="TreeGrafter"/>
</dbReference>
<organism evidence="1 2">
    <name type="scientific">Candidatus Kaiserbacteria bacterium RIFCSPHIGHO2_01_FULL_49_13</name>
    <dbReference type="NCBI Taxonomy" id="1798477"/>
    <lineage>
        <taxon>Bacteria</taxon>
        <taxon>Candidatus Kaiseribacteriota</taxon>
    </lineage>
</organism>
<dbReference type="PANTHER" id="PTHR43137:SF1">
    <property type="entry name" value="DIHYDROOROTASE"/>
    <property type="match status" value="1"/>
</dbReference>
<dbReference type="UniPathway" id="UPA00070">
    <property type="reaction ID" value="UER00117"/>
</dbReference>
<name>A0A1F6CEJ5_9BACT</name>
<protein>
    <submittedName>
        <fullName evidence="1">Uncharacterized protein</fullName>
    </submittedName>
</protein>
<dbReference type="InterPro" id="IPR032466">
    <property type="entry name" value="Metal_Hydrolase"/>
</dbReference>
<evidence type="ECO:0000313" key="1">
    <source>
        <dbReference type="EMBL" id="OGG47593.1"/>
    </source>
</evidence>
<dbReference type="GO" id="GO:0044205">
    <property type="term" value="P:'de novo' UMP biosynthetic process"/>
    <property type="evidence" value="ECO:0007669"/>
    <property type="project" value="UniProtKB-UniPathway"/>
</dbReference>
<dbReference type="Gene3D" id="3.20.20.140">
    <property type="entry name" value="Metal-dependent hydrolases"/>
    <property type="match status" value="1"/>
</dbReference>
<dbReference type="InterPro" id="IPR004721">
    <property type="entry name" value="DHOdimr"/>
</dbReference>
<reference evidence="1 2" key="1">
    <citation type="journal article" date="2016" name="Nat. Commun.">
        <title>Thousands of microbial genomes shed light on interconnected biogeochemical processes in an aquifer system.</title>
        <authorList>
            <person name="Anantharaman K."/>
            <person name="Brown C.T."/>
            <person name="Hug L.A."/>
            <person name="Sharon I."/>
            <person name="Castelle C.J."/>
            <person name="Probst A.J."/>
            <person name="Thomas B.C."/>
            <person name="Singh A."/>
            <person name="Wilkins M.J."/>
            <person name="Karaoz U."/>
            <person name="Brodie E.L."/>
            <person name="Williams K.H."/>
            <person name="Hubbard S.S."/>
            <person name="Banfield J.F."/>
        </authorList>
    </citation>
    <scope>NUCLEOTIDE SEQUENCE [LARGE SCALE GENOMIC DNA]</scope>
</reference>
<comment type="caution">
    <text evidence="1">The sequence shown here is derived from an EMBL/GenBank/DDBJ whole genome shotgun (WGS) entry which is preliminary data.</text>
</comment>
<dbReference type="EMBL" id="MFKQ01000005">
    <property type="protein sequence ID" value="OGG47593.1"/>
    <property type="molecule type" value="Genomic_DNA"/>
</dbReference>